<reference evidence="3" key="1">
    <citation type="journal article" date="2020" name="Nat. Commun.">
        <title>Genome sequence of the cluster root forming white lupin.</title>
        <authorList>
            <person name="Hufnagel B."/>
            <person name="Marques A."/>
            <person name="Soriano A."/>
            <person name="Marques L."/>
            <person name="Divol F."/>
            <person name="Doumas P."/>
            <person name="Sallet E."/>
            <person name="Mancinotti D."/>
            <person name="Carrere S."/>
            <person name="Marande W."/>
            <person name="Arribat S."/>
            <person name="Keller J."/>
            <person name="Huneau C."/>
            <person name="Blein T."/>
            <person name="Aime D."/>
            <person name="Laguerre M."/>
            <person name="Taylor J."/>
            <person name="Schubert V."/>
            <person name="Nelson M."/>
            <person name="Geu-Flores F."/>
            <person name="Crespi M."/>
            <person name="Gallardo-Guerrero K."/>
            <person name="Delaux P.-M."/>
            <person name="Salse J."/>
            <person name="Berges H."/>
            <person name="Guyot R."/>
            <person name="Gouzy J."/>
            <person name="Peret B."/>
        </authorList>
    </citation>
    <scope>NUCLEOTIDE SEQUENCE [LARGE SCALE GENOMIC DNA]</scope>
    <source>
        <strain evidence="3">cv. Amiga</strain>
    </source>
</reference>
<protein>
    <submittedName>
        <fullName evidence="2">Uncharacterized protein</fullName>
    </submittedName>
</protein>
<feature type="compositionally biased region" description="Basic residues" evidence="1">
    <location>
        <begin position="1"/>
        <end position="12"/>
    </location>
</feature>
<dbReference type="AlphaFoldDB" id="A0A6A4Q694"/>
<dbReference type="EMBL" id="WOCE01000008">
    <property type="protein sequence ID" value="KAE9608964.1"/>
    <property type="molecule type" value="Genomic_DNA"/>
</dbReference>
<proteinExistence type="predicted"/>
<dbReference type="Proteomes" id="UP000447434">
    <property type="component" value="Chromosome 8"/>
</dbReference>
<feature type="compositionally biased region" description="Basic and acidic residues" evidence="1">
    <location>
        <begin position="45"/>
        <end position="56"/>
    </location>
</feature>
<evidence type="ECO:0000313" key="2">
    <source>
        <dbReference type="EMBL" id="KAE9608964.1"/>
    </source>
</evidence>
<organism evidence="2 3">
    <name type="scientific">Lupinus albus</name>
    <name type="common">White lupine</name>
    <name type="synonym">Lupinus termis</name>
    <dbReference type="NCBI Taxonomy" id="3870"/>
    <lineage>
        <taxon>Eukaryota</taxon>
        <taxon>Viridiplantae</taxon>
        <taxon>Streptophyta</taxon>
        <taxon>Embryophyta</taxon>
        <taxon>Tracheophyta</taxon>
        <taxon>Spermatophyta</taxon>
        <taxon>Magnoliopsida</taxon>
        <taxon>eudicotyledons</taxon>
        <taxon>Gunneridae</taxon>
        <taxon>Pentapetalae</taxon>
        <taxon>rosids</taxon>
        <taxon>fabids</taxon>
        <taxon>Fabales</taxon>
        <taxon>Fabaceae</taxon>
        <taxon>Papilionoideae</taxon>
        <taxon>50 kb inversion clade</taxon>
        <taxon>genistoids sensu lato</taxon>
        <taxon>core genistoids</taxon>
        <taxon>Genisteae</taxon>
        <taxon>Lupinus</taxon>
    </lineage>
</organism>
<evidence type="ECO:0000313" key="3">
    <source>
        <dbReference type="Proteomes" id="UP000447434"/>
    </source>
</evidence>
<feature type="compositionally biased region" description="Polar residues" evidence="1">
    <location>
        <begin position="28"/>
        <end position="39"/>
    </location>
</feature>
<name>A0A6A4Q694_LUPAL</name>
<comment type="caution">
    <text evidence="2">The sequence shown here is derived from an EMBL/GenBank/DDBJ whole genome shotgun (WGS) entry which is preliminary data.</text>
</comment>
<sequence length="86" mass="9295">MERSNKARKNNRQMHSPVEKEVGGRTGIDQTESLEQTGMSGSGFEPEKISKNRVEEASASETVVLSEPVGCCGGGELWGLQVLFPT</sequence>
<keyword evidence="3" id="KW-1185">Reference proteome</keyword>
<evidence type="ECO:0000256" key="1">
    <source>
        <dbReference type="SAM" id="MobiDB-lite"/>
    </source>
</evidence>
<accession>A0A6A4Q694</accession>
<gene>
    <name evidence="2" type="ORF">Lalb_Chr08g0241241</name>
</gene>
<feature type="region of interest" description="Disordered" evidence="1">
    <location>
        <begin position="1"/>
        <end position="63"/>
    </location>
</feature>